<sequence length="289" mass="31470">MAEAPPPPPPSPPPPKSSFSNPPTPSLLPHLSHLVSVKLTNDNFLLWRTQMISYLKGQRLFHYVDGSVQPPPRLLADNITINPDYLTWLQTDQLILSALISSLSDSLIAQVVGHQTARDAWAALERLFASQSHSRIIQLRYQLATISKGSSSVSDYFGKVKHLSDTMSAAGSPLSPPKFISYLLAGLNSDYDAFVTSVTARVEPLSSEELYSLLLTHENRLSHSSHLPTPTNFSANFTSNSSTHSRGSNRGSNSRGGYRGRGQGRTSSGSHQSPHSPSPLPHNKPTCQI</sequence>
<dbReference type="Pfam" id="PF14223">
    <property type="entry name" value="Retrotran_gag_2"/>
    <property type="match status" value="1"/>
</dbReference>
<proteinExistence type="predicted"/>
<feature type="compositionally biased region" description="Low complexity" evidence="1">
    <location>
        <begin position="264"/>
        <end position="275"/>
    </location>
</feature>
<name>A0A2I4HBA9_JUGRE</name>
<evidence type="ECO:0000256" key="1">
    <source>
        <dbReference type="SAM" id="MobiDB-lite"/>
    </source>
</evidence>
<dbReference type="SUPFAM" id="SSF101447">
    <property type="entry name" value="Formin homology 2 domain (FH2 domain)"/>
    <property type="match status" value="1"/>
</dbReference>
<accession>A0A2I4HBA9</accession>
<dbReference type="KEGG" id="jre:109015434"/>
<dbReference type="OrthoDB" id="1845088at2759"/>
<feature type="region of interest" description="Disordered" evidence="1">
    <location>
        <begin position="1"/>
        <end position="23"/>
    </location>
</feature>
<feature type="compositionally biased region" description="Low complexity" evidence="1">
    <location>
        <begin position="231"/>
        <end position="256"/>
    </location>
</feature>
<dbReference type="AlphaFoldDB" id="A0A2I4HBA9"/>
<protein>
    <submittedName>
        <fullName evidence="3">Uncharacterized protein LOC109015434</fullName>
    </submittedName>
</protein>
<dbReference type="PANTHER" id="PTHR47481:SF10">
    <property type="entry name" value="COPIA-LIKE POLYPROTEIN_RETROTRANSPOSON"/>
    <property type="match status" value="1"/>
</dbReference>
<keyword evidence="2" id="KW-1185">Reference proteome</keyword>
<reference evidence="3" key="1">
    <citation type="submission" date="2025-08" db="UniProtKB">
        <authorList>
            <consortium name="RefSeq"/>
        </authorList>
    </citation>
    <scope>IDENTIFICATION</scope>
    <source>
        <tissue evidence="3">Leaves</tissue>
    </source>
</reference>
<dbReference type="PANTHER" id="PTHR47481">
    <property type="match status" value="1"/>
</dbReference>
<evidence type="ECO:0000313" key="2">
    <source>
        <dbReference type="Proteomes" id="UP000235220"/>
    </source>
</evidence>
<dbReference type="Proteomes" id="UP000235220">
    <property type="component" value="Chromosome 13"/>
</dbReference>
<gene>
    <name evidence="3" type="primary">LOC109015434</name>
</gene>
<dbReference type="GeneID" id="109015434"/>
<dbReference type="InParanoid" id="A0A2I4HBA9"/>
<feature type="region of interest" description="Disordered" evidence="1">
    <location>
        <begin position="222"/>
        <end position="289"/>
    </location>
</feature>
<organism evidence="2 3">
    <name type="scientific">Juglans regia</name>
    <name type="common">English walnut</name>
    <dbReference type="NCBI Taxonomy" id="51240"/>
    <lineage>
        <taxon>Eukaryota</taxon>
        <taxon>Viridiplantae</taxon>
        <taxon>Streptophyta</taxon>
        <taxon>Embryophyta</taxon>
        <taxon>Tracheophyta</taxon>
        <taxon>Spermatophyta</taxon>
        <taxon>Magnoliopsida</taxon>
        <taxon>eudicotyledons</taxon>
        <taxon>Gunneridae</taxon>
        <taxon>Pentapetalae</taxon>
        <taxon>rosids</taxon>
        <taxon>fabids</taxon>
        <taxon>Fagales</taxon>
        <taxon>Juglandaceae</taxon>
        <taxon>Juglans</taxon>
    </lineage>
</organism>
<evidence type="ECO:0000313" key="3">
    <source>
        <dbReference type="RefSeq" id="XP_018853448.2"/>
    </source>
</evidence>
<dbReference type="RefSeq" id="XP_018853448.2">
    <property type="nucleotide sequence ID" value="XM_018997903.2"/>
</dbReference>